<accession>A0A1Q9CQE0</accession>
<dbReference type="Proteomes" id="UP000186817">
    <property type="component" value="Unassembled WGS sequence"/>
</dbReference>
<dbReference type="EMBL" id="LSRX01000994">
    <property type="protein sequence ID" value="OLP85144.1"/>
    <property type="molecule type" value="Genomic_DNA"/>
</dbReference>
<organism evidence="2 3">
    <name type="scientific">Symbiodinium microadriaticum</name>
    <name type="common">Dinoflagellate</name>
    <name type="synonym">Zooxanthella microadriatica</name>
    <dbReference type="NCBI Taxonomy" id="2951"/>
    <lineage>
        <taxon>Eukaryota</taxon>
        <taxon>Sar</taxon>
        <taxon>Alveolata</taxon>
        <taxon>Dinophyceae</taxon>
        <taxon>Suessiales</taxon>
        <taxon>Symbiodiniaceae</taxon>
        <taxon>Symbiodinium</taxon>
    </lineage>
</organism>
<comment type="caution">
    <text evidence="2">The sequence shown here is derived from an EMBL/GenBank/DDBJ whole genome shotgun (WGS) entry which is preliminary data.</text>
</comment>
<dbReference type="InterPro" id="IPR029044">
    <property type="entry name" value="Nucleotide-diphossugar_trans"/>
</dbReference>
<feature type="region of interest" description="Disordered" evidence="1">
    <location>
        <begin position="426"/>
        <end position="451"/>
    </location>
</feature>
<evidence type="ECO:0000313" key="2">
    <source>
        <dbReference type="EMBL" id="OLP85144.1"/>
    </source>
</evidence>
<feature type="compositionally biased region" description="Basic and acidic residues" evidence="1">
    <location>
        <begin position="428"/>
        <end position="451"/>
    </location>
</feature>
<protein>
    <submittedName>
        <fullName evidence="2">Uncharacterized protein</fullName>
    </submittedName>
</protein>
<dbReference type="AlphaFoldDB" id="A0A1Q9CQE0"/>
<reference evidence="2 3" key="1">
    <citation type="submission" date="2016-02" db="EMBL/GenBank/DDBJ databases">
        <title>Genome analysis of coral dinoflagellate symbionts highlights evolutionary adaptations to a symbiotic lifestyle.</title>
        <authorList>
            <person name="Aranda M."/>
            <person name="Li Y."/>
            <person name="Liew Y.J."/>
            <person name="Baumgarten S."/>
            <person name="Simakov O."/>
            <person name="Wilson M."/>
            <person name="Piel J."/>
            <person name="Ashoor H."/>
            <person name="Bougouffa S."/>
            <person name="Bajic V.B."/>
            <person name="Ryu T."/>
            <person name="Ravasi T."/>
            <person name="Bayer T."/>
            <person name="Micklem G."/>
            <person name="Kim H."/>
            <person name="Bhak J."/>
            <person name="Lajeunesse T.C."/>
            <person name="Voolstra C.R."/>
        </authorList>
    </citation>
    <scope>NUCLEOTIDE SEQUENCE [LARGE SCALE GENOMIC DNA]</scope>
    <source>
        <strain evidence="2 3">CCMP2467</strain>
    </source>
</reference>
<dbReference type="OrthoDB" id="406992at2759"/>
<gene>
    <name evidence="2" type="ORF">AK812_SmicGene33906</name>
</gene>
<evidence type="ECO:0000313" key="3">
    <source>
        <dbReference type="Proteomes" id="UP000186817"/>
    </source>
</evidence>
<name>A0A1Q9CQE0_SYMMI</name>
<sequence>MRLQRAQVTLANSAHRVSTRLRWCIVLAEDGSEQQCLQRLYTVLGLQGTEELDVRLCFADMRQTDGYFHGSFAKNTSHRFGIECIDPQDGDLSQHVLVNLDCDIVLPPSFAESVLSRFRSPTLQLLGCRGKQSATTGRLAIRASAFVQINGYDQEPGILGSGFQDVDLRDRVGIAPFADDGSIVREGQSDIVPAKSGVVERLLNEHQATHPAVAGWALPNTLHEYATVEDDRKLAKIHWVYNPDSLSWDDMNESNRAAMLAKRNQPAPWAWKRNLQFSQLGWPFIELRREHLQLAMRNPGRIFHATKPLLRQPPASIGSPPDFTEEVADERWYVRELQIYPNPNAQELDQRAAAPGWSKSLRQLGVPRGISEVHPLESYAADLHKDAKDTGSGRIFGNLEDLTVKSAWPESCNVRWHFSVRQRRTRHRESDAEVSGRLETETRGDGPVDDLDRRGKIKSLMEEGLPNLIAGWIQPGLCICGMARRSPQDVEGIAAGVPKDSVLDRASLAIAAGIFQVDIGKEESSRVDMRLAVKTLLLGLAVLPHLRRPDAVKIQILQAPSEAARTQNLPLPLVEAPPSPAAFGEDFFADLQRSLQVCDWVDTSATELEAGLWLPGSTDLDAATIAGNWQALEAWCQRPCSELKELRRSFASREFLEEAAWRLWPPSQERNLTGVR</sequence>
<evidence type="ECO:0000256" key="1">
    <source>
        <dbReference type="SAM" id="MobiDB-lite"/>
    </source>
</evidence>
<keyword evidence="3" id="KW-1185">Reference proteome</keyword>
<proteinExistence type="predicted"/>
<dbReference type="SUPFAM" id="SSF53448">
    <property type="entry name" value="Nucleotide-diphospho-sugar transferases"/>
    <property type="match status" value="1"/>
</dbReference>